<proteinExistence type="inferred from homology"/>
<evidence type="ECO:0000256" key="1">
    <source>
        <dbReference type="ARBA" id="ARBA00007521"/>
    </source>
</evidence>
<organism evidence="4 5">
    <name type="scientific">Plantibacter flavus</name>
    <dbReference type="NCBI Taxonomy" id="150123"/>
    <lineage>
        <taxon>Bacteria</taxon>
        <taxon>Bacillati</taxon>
        <taxon>Actinomycetota</taxon>
        <taxon>Actinomycetes</taxon>
        <taxon>Micrococcales</taxon>
        <taxon>Microbacteriaceae</taxon>
        <taxon>Plantibacter</taxon>
    </lineage>
</organism>
<evidence type="ECO:0000256" key="2">
    <source>
        <dbReference type="ARBA" id="ARBA00022649"/>
    </source>
</evidence>
<evidence type="ECO:0000313" key="4">
    <source>
        <dbReference type="EMBL" id="ROR76005.1"/>
    </source>
</evidence>
<gene>
    <name evidence="4" type="ORF">EDD42_3957</name>
</gene>
<dbReference type="PANTHER" id="PTHR33988">
    <property type="entry name" value="ENDORIBONUCLEASE MAZF-RELATED"/>
    <property type="match status" value="1"/>
</dbReference>
<name>A0A3N2BL62_9MICO</name>
<dbReference type="GO" id="GO:0003677">
    <property type="term" value="F:DNA binding"/>
    <property type="evidence" value="ECO:0007669"/>
    <property type="project" value="InterPro"/>
</dbReference>
<dbReference type="Pfam" id="PF02452">
    <property type="entry name" value="PemK_toxin"/>
    <property type="match status" value="1"/>
</dbReference>
<dbReference type="AlphaFoldDB" id="A0A3N2BL62"/>
<sequence length="226" mass="24577">MTTSPPKPSDLVRTAASKQSPRTVVPSLRHRRGDIWMVNADPGNPAVGTEIWSNRPAIIVSNNVMNSSAGFALIVYLSTATRKRSGPTHVEIPVDDGNGHTMALVEQVHTVDASRLLRHMGSVPATHMREIDAALTLSMSIGRNPDTHNAFRKWEEHIKLHGINIAKEIDALAGNTVDQRIQALSKALELTAIAADAWRDLYENSQAHPSAMHDVAQALHGSPFKA</sequence>
<dbReference type="EMBL" id="RKHL01000002">
    <property type="protein sequence ID" value="ROR76005.1"/>
    <property type="molecule type" value="Genomic_DNA"/>
</dbReference>
<evidence type="ECO:0000256" key="3">
    <source>
        <dbReference type="SAM" id="MobiDB-lite"/>
    </source>
</evidence>
<reference evidence="4 5" key="1">
    <citation type="submission" date="2018-11" db="EMBL/GenBank/DDBJ databases">
        <title>Sequencing the genomes of 1000 actinobacteria strains.</title>
        <authorList>
            <person name="Klenk H.-P."/>
        </authorList>
    </citation>
    <scope>NUCLEOTIDE SEQUENCE [LARGE SCALE GENOMIC DNA]</scope>
    <source>
        <strain evidence="4 5">DSM 14012</strain>
    </source>
</reference>
<dbReference type="Gene3D" id="2.30.30.110">
    <property type="match status" value="1"/>
</dbReference>
<dbReference type="InterPro" id="IPR011067">
    <property type="entry name" value="Plasmid_toxin/cell-grow_inhib"/>
</dbReference>
<keyword evidence="2" id="KW-1277">Toxin-antitoxin system</keyword>
<dbReference type="SUPFAM" id="SSF50118">
    <property type="entry name" value="Cell growth inhibitor/plasmid maintenance toxic component"/>
    <property type="match status" value="1"/>
</dbReference>
<dbReference type="GO" id="GO:0006402">
    <property type="term" value="P:mRNA catabolic process"/>
    <property type="evidence" value="ECO:0007669"/>
    <property type="project" value="TreeGrafter"/>
</dbReference>
<accession>A0A3N2BL62</accession>
<keyword evidence="5" id="KW-1185">Reference proteome</keyword>
<dbReference type="InterPro" id="IPR003477">
    <property type="entry name" value="PemK-like"/>
</dbReference>
<comment type="caution">
    <text evidence="4">The sequence shown here is derived from an EMBL/GenBank/DDBJ whole genome shotgun (WGS) entry which is preliminary data.</text>
</comment>
<evidence type="ECO:0000313" key="5">
    <source>
        <dbReference type="Proteomes" id="UP000266915"/>
    </source>
</evidence>
<keyword evidence="4" id="KW-0255">Endonuclease</keyword>
<keyword evidence="4" id="KW-0540">Nuclease</keyword>
<dbReference type="GO" id="GO:0016075">
    <property type="term" value="P:rRNA catabolic process"/>
    <property type="evidence" value="ECO:0007669"/>
    <property type="project" value="TreeGrafter"/>
</dbReference>
<keyword evidence="4" id="KW-0378">Hydrolase</keyword>
<comment type="similarity">
    <text evidence="1">Belongs to the PemK/MazF family.</text>
</comment>
<dbReference type="GO" id="GO:0004521">
    <property type="term" value="F:RNA endonuclease activity"/>
    <property type="evidence" value="ECO:0007669"/>
    <property type="project" value="TreeGrafter"/>
</dbReference>
<protein>
    <submittedName>
        <fullName evidence="4">mRNA-degrading endonuclease toxin of MazEF toxin-antitoxin module</fullName>
    </submittedName>
</protein>
<feature type="region of interest" description="Disordered" evidence="3">
    <location>
        <begin position="1"/>
        <end position="22"/>
    </location>
</feature>
<dbReference type="Proteomes" id="UP000266915">
    <property type="component" value="Unassembled WGS sequence"/>
</dbReference>